<evidence type="ECO:0000313" key="3">
    <source>
        <dbReference type="EMBL" id="SDO28496.1"/>
    </source>
</evidence>
<dbReference type="EMBL" id="FNCQ01000022">
    <property type="protein sequence ID" value="SDH32315.1"/>
    <property type="molecule type" value="Genomic_DNA"/>
</dbReference>
<dbReference type="Pfam" id="PF13480">
    <property type="entry name" value="Acetyltransf_6"/>
    <property type="match status" value="1"/>
</dbReference>
<dbReference type="EMBL" id="FNIW01000014">
    <property type="protein sequence ID" value="SDO28496.1"/>
    <property type="molecule type" value="Genomic_DNA"/>
</dbReference>
<dbReference type="Gene3D" id="3.40.630.30">
    <property type="match status" value="1"/>
</dbReference>
<evidence type="ECO:0000313" key="2">
    <source>
        <dbReference type="EMBL" id="SDH32315.1"/>
    </source>
</evidence>
<name>A0A1H0IAV0_9BACT</name>
<dbReference type="InterPro" id="IPR016181">
    <property type="entry name" value="Acyl_CoA_acyltransferase"/>
</dbReference>
<dbReference type="SUPFAM" id="SSF55729">
    <property type="entry name" value="Acyl-CoA N-acyltransferases (Nat)"/>
    <property type="match status" value="1"/>
</dbReference>
<evidence type="ECO:0000259" key="1">
    <source>
        <dbReference type="Pfam" id="PF13480"/>
    </source>
</evidence>
<reference evidence="2 5" key="2">
    <citation type="submission" date="2016-10" db="EMBL/GenBank/DDBJ databases">
        <authorList>
            <person name="de Groot N.N."/>
        </authorList>
    </citation>
    <scope>NUCLEOTIDE SEQUENCE [LARGE SCALE GENOMIC DNA]</scope>
    <source>
        <strain evidence="5">BP1-145</strain>
        <strain evidence="2">BP1-148</strain>
    </source>
</reference>
<dbReference type="Proteomes" id="UP000198779">
    <property type="component" value="Unassembled WGS sequence"/>
</dbReference>
<gene>
    <name evidence="3" type="ORF">SAMN04487900_11413</name>
    <name evidence="2" type="ORF">SAMN04487901_12235</name>
</gene>
<dbReference type="AlphaFoldDB" id="A0A1H0IAV0"/>
<proteinExistence type="predicted"/>
<feature type="domain" description="BioF2-like acetyltransferase" evidence="1">
    <location>
        <begin position="162"/>
        <end position="281"/>
    </location>
</feature>
<keyword evidence="4" id="KW-1185">Reference proteome</keyword>
<sequence>MSELTINIYTNPSHLPKGLHEENIFHSRQYFLLAKNTPRLKPYMVTVETGDHVIIAQMLALIRYRASWIPPYLYRHCMILGEGVYDSDYAEQRAELFGMMLEQLTAKIGRWTLYIEVSHLSSKMFAYKQLRERHFFPVRWNSIHNSLHSRTPEERINDRLLRHIKSSYERGVITDEVKSEEDFISFMKLMRRHNRLKPKRYIPADEFFRGLHESENGCLYVTRYHGHIIGCSALVYSENQAYLWYAAYRRKTFAFLHPADITIWHAIKDSYSKGYEHIYFMDVGLPFRKNAFREFLLRFGGKPASSYRWFHCTIGWINSLLSWFYRD</sequence>
<organism evidence="3 5">
    <name type="scientific">Prevotella communis</name>
    <dbReference type="NCBI Taxonomy" id="2913614"/>
    <lineage>
        <taxon>Bacteria</taxon>
        <taxon>Pseudomonadati</taxon>
        <taxon>Bacteroidota</taxon>
        <taxon>Bacteroidia</taxon>
        <taxon>Bacteroidales</taxon>
        <taxon>Prevotellaceae</taxon>
        <taxon>Prevotella</taxon>
    </lineage>
</organism>
<dbReference type="InterPro" id="IPR038740">
    <property type="entry name" value="BioF2-like_GNAT_dom"/>
</dbReference>
<keyword evidence="2" id="KW-0808">Transferase</keyword>
<dbReference type="RefSeq" id="WP_091819129.1">
    <property type="nucleotide sequence ID" value="NZ_CP091791.1"/>
</dbReference>
<accession>A0A1H0IAV0</accession>
<dbReference type="STRING" id="645274.SAMN04487901_12235"/>
<dbReference type="GO" id="GO:0016740">
    <property type="term" value="F:transferase activity"/>
    <property type="evidence" value="ECO:0007669"/>
    <property type="project" value="UniProtKB-KW"/>
</dbReference>
<evidence type="ECO:0000313" key="5">
    <source>
        <dbReference type="Proteomes" id="UP000199134"/>
    </source>
</evidence>
<reference evidence="3 4" key="1">
    <citation type="submission" date="2016-10" db="EMBL/GenBank/DDBJ databases">
        <authorList>
            <person name="Varghese N."/>
            <person name="Submissions S."/>
        </authorList>
    </citation>
    <scope>NUCLEOTIDE SEQUENCE</scope>
    <source>
        <strain evidence="3">BP1-145</strain>
        <strain evidence="4">BP1-148</strain>
    </source>
</reference>
<accession>A0A1G8BGD8</accession>
<protein>
    <submittedName>
        <fullName evidence="3">Acetyltransferase (GNAT) domain-containing protein</fullName>
    </submittedName>
</protein>
<dbReference type="Proteomes" id="UP000199134">
    <property type="component" value="Unassembled WGS sequence"/>
</dbReference>
<dbReference type="OrthoDB" id="934591at2"/>
<evidence type="ECO:0000313" key="4">
    <source>
        <dbReference type="Proteomes" id="UP000198779"/>
    </source>
</evidence>